<feature type="region of interest" description="Disordered" evidence="1">
    <location>
        <begin position="487"/>
        <end position="564"/>
    </location>
</feature>
<feature type="compositionally biased region" description="Basic residues" evidence="1">
    <location>
        <begin position="343"/>
        <end position="352"/>
    </location>
</feature>
<organism evidence="2 3">
    <name type="scientific">Thalassiosira oceanica</name>
    <name type="common">Marine diatom</name>
    <dbReference type="NCBI Taxonomy" id="159749"/>
    <lineage>
        <taxon>Eukaryota</taxon>
        <taxon>Sar</taxon>
        <taxon>Stramenopiles</taxon>
        <taxon>Ochrophyta</taxon>
        <taxon>Bacillariophyta</taxon>
        <taxon>Coscinodiscophyceae</taxon>
        <taxon>Thalassiosirophycidae</taxon>
        <taxon>Thalassiosirales</taxon>
        <taxon>Thalassiosiraceae</taxon>
        <taxon>Thalassiosira</taxon>
    </lineage>
</organism>
<gene>
    <name evidence="2" type="ORF">THAOC_20580</name>
</gene>
<protein>
    <submittedName>
        <fullName evidence="2">Uncharacterized protein</fullName>
    </submittedName>
</protein>
<accession>K0SE81</accession>
<feature type="region of interest" description="Disordered" evidence="1">
    <location>
        <begin position="146"/>
        <end position="168"/>
    </location>
</feature>
<evidence type="ECO:0000313" key="3">
    <source>
        <dbReference type="Proteomes" id="UP000266841"/>
    </source>
</evidence>
<feature type="compositionally biased region" description="Polar residues" evidence="1">
    <location>
        <begin position="535"/>
        <end position="547"/>
    </location>
</feature>
<feature type="compositionally biased region" description="Polar residues" evidence="1">
    <location>
        <begin position="502"/>
        <end position="511"/>
    </location>
</feature>
<comment type="caution">
    <text evidence="2">The sequence shown here is derived from an EMBL/GenBank/DDBJ whole genome shotgun (WGS) entry which is preliminary data.</text>
</comment>
<sequence length="695" mass="80175">MVTLATIAGCMLASPELASSQAAFVSCGSLSHQTRPRCHYARSSANNAVEAAAHQPTACTRQEQLPTRRSTALSMRLAHQCRPVRSCATRVSLSPAQEEEILPDELTLGELLTMLNEMNVRFPPDASRRQLEDLLIESRGTTVKDERKRAAKAVNSVPFSSTRPTSSTKINNVVDAEVIRECDSKERKPNRNEIFDEPMRDPNRVRRRSRSQGPRQSRRRKDPRGSPQKRRPQRAQRLYDDDERNSRPKRDNRDEDFDVDQDEKYGNGLEIFANGFLMAGQTAAQLALGAVADTINPSDGVWWYDEENERDIFDANVQDFTPRKERVNNKARGRARSTETRRAERRRQRRQYRTYDEYPRPRRRSLNNQYDLKEVDSRGEASSYQSKRGKSDGEYRRKKVDRREEREVPEYGLLYNDARDGNSGIDSRSEPERYSEYREHQRRLQWRDRLRRKFDAALGLETQASSSHGEGSSPYYDSWRTHVSELDDKHKDRLRTEKEASMSRTTNNSDPGYNDDQPPNNRRARQRIRRKPASTREQQPASSTADENSFRPSRPPRSRLDEVPMWREKGTLASLLFDTQPRVDGDRRKRQRLSLLESPFGRNHTVTSLFVYISRSILTALAVMCRWASVRGSIPQPIVVTTAFAATASARSGNRLLALFLTLLGLRLVGEVLHSGLYGNEYWEDEFDRKGKYWR</sequence>
<feature type="compositionally biased region" description="Basic residues" evidence="1">
    <location>
        <begin position="205"/>
        <end position="234"/>
    </location>
</feature>
<dbReference type="eggNOG" id="ENOG502SWR5">
    <property type="taxonomic scope" value="Eukaryota"/>
</dbReference>
<dbReference type="AlphaFoldDB" id="K0SE81"/>
<reference evidence="2 3" key="1">
    <citation type="journal article" date="2012" name="Genome Biol.">
        <title>Genome and low-iron response of an oceanic diatom adapted to chronic iron limitation.</title>
        <authorList>
            <person name="Lommer M."/>
            <person name="Specht M."/>
            <person name="Roy A.S."/>
            <person name="Kraemer L."/>
            <person name="Andreson R."/>
            <person name="Gutowska M.A."/>
            <person name="Wolf J."/>
            <person name="Bergner S.V."/>
            <person name="Schilhabel M.B."/>
            <person name="Klostermeier U.C."/>
            <person name="Beiko R.G."/>
            <person name="Rosenstiel P."/>
            <person name="Hippler M."/>
            <person name="Laroche J."/>
        </authorList>
    </citation>
    <scope>NUCLEOTIDE SEQUENCE [LARGE SCALE GENOMIC DNA]</scope>
    <source>
        <strain evidence="2 3">CCMP1005</strain>
    </source>
</reference>
<feature type="region of interest" description="Disordered" evidence="1">
    <location>
        <begin position="323"/>
        <end position="446"/>
    </location>
</feature>
<feature type="region of interest" description="Disordered" evidence="1">
    <location>
        <begin position="182"/>
        <end position="261"/>
    </location>
</feature>
<dbReference type="Proteomes" id="UP000266841">
    <property type="component" value="Unassembled WGS sequence"/>
</dbReference>
<proteinExistence type="predicted"/>
<feature type="compositionally biased region" description="Basic and acidic residues" evidence="1">
    <location>
        <begin position="182"/>
        <end position="204"/>
    </location>
</feature>
<feature type="compositionally biased region" description="Basic and acidic residues" evidence="1">
    <location>
        <begin position="427"/>
        <end position="439"/>
    </location>
</feature>
<dbReference type="OMA" id="RYSEYRE"/>
<feature type="compositionally biased region" description="Basic and acidic residues" evidence="1">
    <location>
        <begin position="389"/>
        <end position="409"/>
    </location>
</feature>
<feature type="compositionally biased region" description="Basic and acidic residues" evidence="1">
    <location>
        <begin position="487"/>
        <end position="501"/>
    </location>
</feature>
<evidence type="ECO:0000313" key="2">
    <source>
        <dbReference type="EMBL" id="EJK59226.1"/>
    </source>
</evidence>
<feature type="compositionally biased region" description="Basic and acidic residues" evidence="1">
    <location>
        <begin position="244"/>
        <end position="253"/>
    </location>
</feature>
<evidence type="ECO:0000256" key="1">
    <source>
        <dbReference type="SAM" id="MobiDB-lite"/>
    </source>
</evidence>
<keyword evidence="3" id="KW-1185">Reference proteome</keyword>
<name>K0SE81_THAOC</name>
<dbReference type="OrthoDB" id="49315at2759"/>
<feature type="compositionally biased region" description="Polar residues" evidence="1">
    <location>
        <begin position="157"/>
        <end position="168"/>
    </location>
</feature>
<feature type="compositionally biased region" description="Basic residues" evidence="1">
    <location>
        <begin position="522"/>
        <end position="533"/>
    </location>
</feature>
<dbReference type="EMBL" id="AGNL01023342">
    <property type="protein sequence ID" value="EJK59226.1"/>
    <property type="molecule type" value="Genomic_DNA"/>
</dbReference>